<dbReference type="GO" id="GO:0005886">
    <property type="term" value="C:plasma membrane"/>
    <property type="evidence" value="ECO:0007669"/>
    <property type="project" value="UniProtKB-SubCell"/>
</dbReference>
<evidence type="ECO:0000256" key="1">
    <source>
        <dbReference type="ARBA" id="ARBA00004651"/>
    </source>
</evidence>
<dbReference type="PANTHER" id="PTHR33452">
    <property type="entry name" value="OXIDOREDUCTASE CATD-RELATED"/>
    <property type="match status" value="1"/>
</dbReference>
<sequence length="148" mass="15501">MNLNRRYPYLSHLGLLLLRLALGVIFVAHGWQKLSTMGHSATVAMFEQMNAPLPTVSAVYATWVELLGGLALIVGLGLPIAGLLLFLDMAGAFLFVHVGHGVFVTDGGFELVLALGAGSLALALLGGGRYGVDGLLSARRSGRTEVTA</sequence>
<evidence type="ECO:0000256" key="7">
    <source>
        <dbReference type="SAM" id="Phobius"/>
    </source>
</evidence>
<gene>
    <name evidence="8" type="ORF">BJ981_001420</name>
</gene>
<feature type="transmembrane region" description="Helical" evidence="7">
    <location>
        <begin position="111"/>
        <end position="132"/>
    </location>
</feature>
<proteinExistence type="inferred from homology"/>
<protein>
    <submittedName>
        <fullName evidence="8">Putative oxidoreductase</fullName>
    </submittedName>
</protein>
<dbReference type="AlphaFoldDB" id="A0A7W8Z1K5"/>
<evidence type="ECO:0000256" key="4">
    <source>
        <dbReference type="ARBA" id="ARBA00022692"/>
    </source>
</evidence>
<name>A0A7W8Z1K5_9ACTN</name>
<dbReference type="Pfam" id="PF07681">
    <property type="entry name" value="DoxX"/>
    <property type="match status" value="1"/>
</dbReference>
<dbReference type="PANTHER" id="PTHR33452:SF1">
    <property type="entry name" value="INNER MEMBRANE PROTEIN YPHA-RELATED"/>
    <property type="match status" value="1"/>
</dbReference>
<comment type="subcellular location">
    <subcellularLocation>
        <location evidence="1">Cell membrane</location>
        <topology evidence="1">Multi-pass membrane protein</topology>
    </subcellularLocation>
</comment>
<comment type="similarity">
    <text evidence="2">Belongs to the DoxX family.</text>
</comment>
<keyword evidence="6 7" id="KW-0472">Membrane</keyword>
<organism evidence="8 9">
    <name type="scientific">Sphaerisporangium krabiense</name>
    <dbReference type="NCBI Taxonomy" id="763782"/>
    <lineage>
        <taxon>Bacteria</taxon>
        <taxon>Bacillati</taxon>
        <taxon>Actinomycetota</taxon>
        <taxon>Actinomycetes</taxon>
        <taxon>Streptosporangiales</taxon>
        <taxon>Streptosporangiaceae</taxon>
        <taxon>Sphaerisporangium</taxon>
    </lineage>
</organism>
<dbReference type="InterPro" id="IPR051907">
    <property type="entry name" value="DoxX-like_oxidoreductase"/>
</dbReference>
<accession>A0A7W8Z1K5</accession>
<evidence type="ECO:0000256" key="2">
    <source>
        <dbReference type="ARBA" id="ARBA00006679"/>
    </source>
</evidence>
<feature type="transmembrane region" description="Helical" evidence="7">
    <location>
        <begin position="80"/>
        <end position="99"/>
    </location>
</feature>
<keyword evidence="3" id="KW-1003">Cell membrane</keyword>
<comment type="caution">
    <text evidence="8">The sequence shown here is derived from an EMBL/GenBank/DDBJ whole genome shotgun (WGS) entry which is preliminary data.</text>
</comment>
<feature type="transmembrane region" description="Helical" evidence="7">
    <location>
        <begin position="51"/>
        <end position="73"/>
    </location>
</feature>
<reference evidence="8 9" key="1">
    <citation type="submission" date="2020-08" db="EMBL/GenBank/DDBJ databases">
        <title>Sequencing the genomes of 1000 actinobacteria strains.</title>
        <authorList>
            <person name="Klenk H.-P."/>
        </authorList>
    </citation>
    <scope>NUCLEOTIDE SEQUENCE [LARGE SCALE GENOMIC DNA]</scope>
    <source>
        <strain evidence="8 9">DSM 45790</strain>
    </source>
</reference>
<dbReference type="Proteomes" id="UP000588112">
    <property type="component" value="Unassembled WGS sequence"/>
</dbReference>
<dbReference type="RefSeq" id="WP_184609139.1">
    <property type="nucleotide sequence ID" value="NZ_BOOS01000023.1"/>
</dbReference>
<feature type="transmembrane region" description="Helical" evidence="7">
    <location>
        <begin position="12"/>
        <end position="31"/>
    </location>
</feature>
<evidence type="ECO:0000256" key="5">
    <source>
        <dbReference type="ARBA" id="ARBA00022989"/>
    </source>
</evidence>
<keyword evidence="4 7" id="KW-0812">Transmembrane</keyword>
<keyword evidence="9" id="KW-1185">Reference proteome</keyword>
<evidence type="ECO:0000313" key="9">
    <source>
        <dbReference type="Proteomes" id="UP000588112"/>
    </source>
</evidence>
<evidence type="ECO:0000256" key="3">
    <source>
        <dbReference type="ARBA" id="ARBA00022475"/>
    </source>
</evidence>
<evidence type="ECO:0000313" key="8">
    <source>
        <dbReference type="EMBL" id="MBB5625721.1"/>
    </source>
</evidence>
<keyword evidence="5 7" id="KW-1133">Transmembrane helix</keyword>
<evidence type="ECO:0000256" key="6">
    <source>
        <dbReference type="ARBA" id="ARBA00023136"/>
    </source>
</evidence>
<dbReference type="EMBL" id="JACHBR010000001">
    <property type="protein sequence ID" value="MBB5625721.1"/>
    <property type="molecule type" value="Genomic_DNA"/>
</dbReference>
<dbReference type="InterPro" id="IPR032808">
    <property type="entry name" value="DoxX"/>
</dbReference>